<dbReference type="HAMAP" id="MF_01398">
    <property type="entry name" value="ATP_synth_b_bprime"/>
    <property type="match status" value="1"/>
</dbReference>
<keyword evidence="9 13" id="KW-0472">Membrane</keyword>
<organism evidence="16 17">
    <name type="scientific">Psychrobacillus mangrovi</name>
    <dbReference type="NCBI Taxonomy" id="3117745"/>
    <lineage>
        <taxon>Bacteria</taxon>
        <taxon>Bacillati</taxon>
        <taxon>Bacillota</taxon>
        <taxon>Bacilli</taxon>
        <taxon>Bacillales</taxon>
        <taxon>Bacillaceae</taxon>
        <taxon>Psychrobacillus</taxon>
    </lineage>
</organism>
<evidence type="ECO:0000313" key="16">
    <source>
        <dbReference type="EMBL" id="MEI4768899.1"/>
    </source>
</evidence>
<dbReference type="NCBIfam" id="TIGR01144">
    <property type="entry name" value="ATP_synt_b"/>
    <property type="match status" value="1"/>
</dbReference>
<evidence type="ECO:0000256" key="15">
    <source>
        <dbReference type="SAM" id="Coils"/>
    </source>
</evidence>
<comment type="subunit">
    <text evidence="13">F-type ATPases have 2 components, F(1) - the catalytic core - and F(0) - the membrane proton channel. F(1) has five subunits: alpha(3), beta(3), gamma(1), delta(1), epsilon(1). F(0) has three main subunits: a(1), b(2) and c(10-14). The alpha and beta chains form an alternating ring which encloses part of the gamma chain. F(1) is attached to F(0) by a central stalk formed by the gamma and epsilon chains, while a peripheral stalk is formed by the delta and b chains.</text>
</comment>
<comment type="subcellular location">
    <subcellularLocation>
        <location evidence="13">Cell membrane</location>
        <topology evidence="13">Single-pass membrane protein</topology>
    </subcellularLocation>
    <subcellularLocation>
        <location evidence="12">Endomembrane system</location>
        <topology evidence="12">Single-pass membrane protein</topology>
    </subcellularLocation>
</comment>
<keyword evidence="3 13" id="KW-1003">Cell membrane</keyword>
<evidence type="ECO:0000313" key="17">
    <source>
        <dbReference type="Proteomes" id="UP001364890"/>
    </source>
</evidence>
<dbReference type="Proteomes" id="UP001364890">
    <property type="component" value="Unassembled WGS sequence"/>
</dbReference>
<evidence type="ECO:0000256" key="11">
    <source>
        <dbReference type="ARBA" id="ARBA00025198"/>
    </source>
</evidence>
<evidence type="ECO:0000256" key="4">
    <source>
        <dbReference type="ARBA" id="ARBA00022547"/>
    </source>
</evidence>
<dbReference type="CDD" id="cd06503">
    <property type="entry name" value="ATP-synt_Fo_b"/>
    <property type="match status" value="1"/>
</dbReference>
<keyword evidence="5 13" id="KW-0812">Transmembrane</keyword>
<dbReference type="PANTHER" id="PTHR33445">
    <property type="entry name" value="ATP SYNTHASE SUBUNIT B', CHLOROPLASTIC"/>
    <property type="match status" value="1"/>
</dbReference>
<keyword evidence="4 13" id="KW-0138">CF(0)</keyword>
<comment type="caution">
    <text evidence="16">The sequence shown here is derived from an EMBL/GenBank/DDBJ whole genome shotgun (WGS) entry which is preliminary data.</text>
</comment>
<comment type="function">
    <text evidence="13">Component of the F(0) channel, it forms part of the peripheral stalk, linking F(1) to F(0).</text>
</comment>
<dbReference type="SUPFAM" id="SSF81573">
    <property type="entry name" value="F1F0 ATP synthase subunit B, membrane domain"/>
    <property type="match status" value="1"/>
</dbReference>
<evidence type="ECO:0000256" key="13">
    <source>
        <dbReference type="HAMAP-Rule" id="MF_01398"/>
    </source>
</evidence>
<dbReference type="Pfam" id="PF00430">
    <property type="entry name" value="ATP-synt_B"/>
    <property type="match status" value="1"/>
</dbReference>
<reference evidence="16 17" key="1">
    <citation type="submission" date="2024-01" db="EMBL/GenBank/DDBJ databases">
        <title>Seven novel Bacillus-like species.</title>
        <authorList>
            <person name="Liu G."/>
        </authorList>
    </citation>
    <scope>NUCLEOTIDE SEQUENCE [LARGE SCALE GENOMIC DNA]</scope>
    <source>
        <strain evidence="16 17">FJAT-51614</strain>
    </source>
</reference>
<evidence type="ECO:0000256" key="3">
    <source>
        <dbReference type="ARBA" id="ARBA00022475"/>
    </source>
</evidence>
<evidence type="ECO:0000256" key="8">
    <source>
        <dbReference type="ARBA" id="ARBA00023065"/>
    </source>
</evidence>
<dbReference type="InterPro" id="IPR005864">
    <property type="entry name" value="ATP_synth_F0_bsu_bac"/>
</dbReference>
<evidence type="ECO:0000256" key="7">
    <source>
        <dbReference type="ARBA" id="ARBA00022989"/>
    </source>
</evidence>
<dbReference type="InterPro" id="IPR050059">
    <property type="entry name" value="ATP_synthase_B_chain"/>
</dbReference>
<evidence type="ECO:0000256" key="1">
    <source>
        <dbReference type="ARBA" id="ARBA00005513"/>
    </source>
</evidence>
<dbReference type="EMBL" id="JBAWSY010000002">
    <property type="protein sequence ID" value="MEI4768899.1"/>
    <property type="molecule type" value="Genomic_DNA"/>
</dbReference>
<dbReference type="InterPro" id="IPR028987">
    <property type="entry name" value="ATP_synth_B-like_membr_sf"/>
</dbReference>
<keyword evidence="6 13" id="KW-0375">Hydrogen ion transport</keyword>
<evidence type="ECO:0000256" key="2">
    <source>
        <dbReference type="ARBA" id="ARBA00022448"/>
    </source>
</evidence>
<evidence type="ECO:0000256" key="14">
    <source>
        <dbReference type="RuleBase" id="RU003848"/>
    </source>
</evidence>
<sequence length="175" mass="19508">MSFDYLVLGAEAAHSGFNTWDIFATLFFFILLLVLLKKVAWGPLMGIMTQREELIASEIEAAESSRQESERLLEEQRDLLKEARTEALAIVENAKKQGEASREEIITTARTEATRLKESAIREIDTEKERAIAAVRQEVVSLSVLAASKVLEKEVSEEDNRALIEATIAKAGEVN</sequence>
<gene>
    <name evidence="13 16" type="primary">atpF</name>
    <name evidence="16" type="ORF">WAX74_04400</name>
</gene>
<comment type="similarity">
    <text evidence="1 13 14">Belongs to the ATPase B chain family.</text>
</comment>
<feature type="transmembrane region" description="Helical" evidence="13">
    <location>
        <begin position="20"/>
        <end position="41"/>
    </location>
</feature>
<keyword evidence="7 13" id="KW-1133">Transmembrane helix</keyword>
<dbReference type="InterPro" id="IPR002146">
    <property type="entry name" value="ATP_synth_b/b'su_bac/chlpt"/>
</dbReference>
<keyword evidence="2 13" id="KW-0813">Transport</keyword>
<evidence type="ECO:0000256" key="5">
    <source>
        <dbReference type="ARBA" id="ARBA00022692"/>
    </source>
</evidence>
<proteinExistence type="inferred from homology"/>
<comment type="function">
    <text evidence="11 13">F(1)F(0) ATP synthase produces ATP from ADP in the presence of a proton or sodium gradient. F-type ATPases consist of two structural domains, F(1) containing the extramembraneous catalytic core and F(0) containing the membrane proton channel, linked together by a central stalk and a peripheral stalk. During catalysis, ATP synthesis in the catalytic domain of F(1) is coupled via a rotary mechanism of the central stalk subunits to proton translocation.</text>
</comment>
<protein>
    <recommendedName>
        <fullName evidence="13">ATP synthase subunit b</fullName>
    </recommendedName>
    <alternativeName>
        <fullName evidence="13">ATP synthase F(0) sector subunit b</fullName>
    </alternativeName>
    <alternativeName>
        <fullName evidence="13">ATPase subunit I</fullName>
    </alternativeName>
    <alternativeName>
        <fullName evidence="13">F-type ATPase subunit b</fullName>
        <shortName evidence="13">F-ATPase subunit b</shortName>
    </alternativeName>
</protein>
<keyword evidence="8 13" id="KW-0406">Ion transport</keyword>
<keyword evidence="15" id="KW-0175">Coiled coil</keyword>
<evidence type="ECO:0000256" key="10">
    <source>
        <dbReference type="ARBA" id="ARBA00023310"/>
    </source>
</evidence>
<dbReference type="Gene3D" id="1.20.5.620">
    <property type="entry name" value="F1F0 ATP synthase subunit B, membrane domain"/>
    <property type="match status" value="1"/>
</dbReference>
<keyword evidence="17" id="KW-1185">Reference proteome</keyword>
<accession>A0ABU8F1J5</accession>
<name>A0ABU8F1J5_9BACI</name>
<dbReference type="PANTHER" id="PTHR33445:SF1">
    <property type="entry name" value="ATP SYNTHASE SUBUNIT B"/>
    <property type="match status" value="1"/>
</dbReference>
<keyword evidence="10 13" id="KW-0066">ATP synthesis</keyword>
<evidence type="ECO:0000256" key="9">
    <source>
        <dbReference type="ARBA" id="ARBA00023136"/>
    </source>
</evidence>
<feature type="coiled-coil region" evidence="15">
    <location>
        <begin position="59"/>
        <end position="93"/>
    </location>
</feature>
<dbReference type="RefSeq" id="WP_336496450.1">
    <property type="nucleotide sequence ID" value="NZ_JBAWSY010000002.1"/>
</dbReference>
<evidence type="ECO:0000256" key="12">
    <source>
        <dbReference type="ARBA" id="ARBA00037847"/>
    </source>
</evidence>
<evidence type="ECO:0000256" key="6">
    <source>
        <dbReference type="ARBA" id="ARBA00022781"/>
    </source>
</evidence>